<comment type="caution">
    <text evidence="2">The sequence shown here is derived from an EMBL/GenBank/DDBJ whole genome shotgun (WGS) entry which is preliminary data.</text>
</comment>
<evidence type="ECO:0000313" key="3">
    <source>
        <dbReference type="Proteomes" id="UP000031364"/>
    </source>
</evidence>
<feature type="compositionally biased region" description="Acidic residues" evidence="1">
    <location>
        <begin position="29"/>
        <end position="39"/>
    </location>
</feature>
<reference evidence="2 3" key="1">
    <citation type="journal article" date="2014" name="Int. J. Syst. Evol. Microbiol.">
        <title>Nocardia vulneris sp. nov., isolated from wounds of human patients in North America.</title>
        <authorList>
            <person name="Lasker B.A."/>
            <person name="Bell M."/>
            <person name="Klenk H.P."/>
            <person name="Sproer C."/>
            <person name="Schumann C."/>
            <person name="Schumann P."/>
            <person name="Brown J.M."/>
        </authorList>
    </citation>
    <scope>NUCLEOTIDE SEQUENCE [LARGE SCALE GENOMIC DNA]</scope>
    <source>
        <strain evidence="2 3">W9851</strain>
    </source>
</reference>
<name>A0ABR4Z7Q2_9NOCA</name>
<evidence type="ECO:0000256" key="1">
    <source>
        <dbReference type="SAM" id="MobiDB-lite"/>
    </source>
</evidence>
<proteinExistence type="predicted"/>
<accession>A0ABR4Z7Q2</accession>
<dbReference type="Proteomes" id="UP000031364">
    <property type="component" value="Unassembled WGS sequence"/>
</dbReference>
<dbReference type="RefSeq" id="WP_043677698.1">
    <property type="nucleotide sequence ID" value="NZ_BDCI01000048.1"/>
</dbReference>
<organism evidence="2 3">
    <name type="scientific">Nocardia vulneris</name>
    <dbReference type="NCBI Taxonomy" id="1141657"/>
    <lineage>
        <taxon>Bacteria</taxon>
        <taxon>Bacillati</taxon>
        <taxon>Actinomycetota</taxon>
        <taxon>Actinomycetes</taxon>
        <taxon>Mycobacteriales</taxon>
        <taxon>Nocardiaceae</taxon>
        <taxon>Nocardia</taxon>
    </lineage>
</organism>
<feature type="region of interest" description="Disordered" evidence="1">
    <location>
        <begin position="1"/>
        <end position="40"/>
    </location>
</feature>
<gene>
    <name evidence="2" type="ORF">FG87_31240</name>
</gene>
<evidence type="ECO:0008006" key="4">
    <source>
        <dbReference type="Google" id="ProtNLM"/>
    </source>
</evidence>
<evidence type="ECO:0000313" key="2">
    <source>
        <dbReference type="EMBL" id="KIA61372.1"/>
    </source>
</evidence>
<keyword evidence="3" id="KW-1185">Reference proteome</keyword>
<protein>
    <recommendedName>
        <fullName evidence="4">Sigma-70 family RNA polymerase sigma factor</fullName>
    </recommendedName>
</protein>
<dbReference type="EMBL" id="JNFP01000046">
    <property type="protein sequence ID" value="KIA61372.1"/>
    <property type="molecule type" value="Genomic_DNA"/>
</dbReference>
<sequence length="304" mass="33893">MAASEDAPMSEWGSPDTAHPQPCSGEHPEDFDVPPDAQEDAQLRAAARVDYVLDSTAIVPTPDETRERLNADDELLAALEKFRFTGPAWDLFADSLIRYSAATLDAWSQYGRVFQVLRDHGVRLMPPATQRERRRLAGEPTYRAELVRPAIAAALVKVQRALQAGTGWKPDGGMSLTTYFVGACVFAFANEFRKLRRRDQFLSTGHADFDPDELADDGFGTFLCATPYPDPETTAINNATIRNALHGMSELERAIVWGKVSGYTAAEIAELNPGTTKKAIEQRWARLKEKYEWIDRVTVTRRMS</sequence>